<keyword evidence="2" id="KW-0378">Hydrolase</keyword>
<dbReference type="Pfam" id="PF01841">
    <property type="entry name" value="Transglut_core"/>
    <property type="match status" value="1"/>
</dbReference>
<gene>
    <name evidence="2" type="ORF">EDD32_1018</name>
</gene>
<name>A0A3N5A449_9MICO</name>
<dbReference type="Pfam" id="PF08379">
    <property type="entry name" value="Bact_transglu_N"/>
    <property type="match status" value="1"/>
</dbReference>
<sequence>MSGERGRSEQERHYRLVHRTLYRYPETVTSSYGLATLLPRDGHGQRVHSAGLTVTPTPAETAGHVDIHGNRSTWFHVTQEHTVLEVGAVSLLTVTRRRLDPTSVPQVPWEQAVAAVSSMRSTGHGGQGEGPSSVLTVVESALPSELVEPGEEALEYALPSFGRGTPLVRAVADLSHRIRTEFTYKPGATTVHTRLPELLERRTGVCQDFAHVMIAGLRSLGLAARYVSGYIETIPAPGKEKLRGVDASHAWVAAWIPGGGWVHIDPTNDQFIDNRYVLLGWGRDFRDVSPLRGIVYSSGGGARPEVGVDLWPLTAAELAEERSSGLAVPR</sequence>
<dbReference type="PANTHER" id="PTHR33490:SF7">
    <property type="entry name" value="BLR2979 PROTEIN"/>
    <property type="match status" value="1"/>
</dbReference>
<dbReference type="EMBL" id="RKRA01000001">
    <property type="protein sequence ID" value="RPF26571.1"/>
    <property type="molecule type" value="Genomic_DNA"/>
</dbReference>
<keyword evidence="2" id="KW-0645">Protease</keyword>
<dbReference type="PANTHER" id="PTHR33490">
    <property type="entry name" value="BLR5614 PROTEIN-RELATED"/>
    <property type="match status" value="1"/>
</dbReference>
<dbReference type="OrthoDB" id="9804023at2"/>
<comment type="caution">
    <text evidence="2">The sequence shown here is derived from an EMBL/GenBank/DDBJ whole genome shotgun (WGS) entry which is preliminary data.</text>
</comment>
<dbReference type="GO" id="GO:0006508">
    <property type="term" value="P:proteolysis"/>
    <property type="evidence" value="ECO:0007669"/>
    <property type="project" value="UniProtKB-KW"/>
</dbReference>
<dbReference type="InterPro" id="IPR002931">
    <property type="entry name" value="Transglutaminase-like"/>
</dbReference>
<dbReference type="AlphaFoldDB" id="A0A3N5A449"/>
<keyword evidence="3" id="KW-1185">Reference proteome</keyword>
<evidence type="ECO:0000259" key="1">
    <source>
        <dbReference type="SMART" id="SM00460"/>
    </source>
</evidence>
<dbReference type="Proteomes" id="UP000280726">
    <property type="component" value="Unassembled WGS sequence"/>
</dbReference>
<dbReference type="RefSeq" id="WP_123915347.1">
    <property type="nucleotide sequence ID" value="NZ_RKRA01000001.1"/>
</dbReference>
<feature type="domain" description="Transglutaminase-like" evidence="1">
    <location>
        <begin position="198"/>
        <end position="268"/>
    </location>
</feature>
<dbReference type="SUPFAM" id="SSF54001">
    <property type="entry name" value="Cysteine proteinases"/>
    <property type="match status" value="1"/>
</dbReference>
<dbReference type="Gene3D" id="3.10.620.30">
    <property type="match status" value="1"/>
</dbReference>
<dbReference type="InterPro" id="IPR013589">
    <property type="entry name" value="Bac_transglu_N"/>
</dbReference>
<protein>
    <submittedName>
        <fullName evidence="2">Transglutaminase-like putative cysteine protease</fullName>
    </submittedName>
</protein>
<dbReference type="SMART" id="SM00460">
    <property type="entry name" value="TGc"/>
    <property type="match status" value="1"/>
</dbReference>
<organism evidence="2 3">
    <name type="scientific">Georgenia muralis</name>
    <dbReference type="NCBI Taxonomy" id="154117"/>
    <lineage>
        <taxon>Bacteria</taxon>
        <taxon>Bacillati</taxon>
        <taxon>Actinomycetota</taxon>
        <taxon>Actinomycetes</taxon>
        <taxon>Micrococcales</taxon>
        <taxon>Bogoriellaceae</taxon>
        <taxon>Georgenia</taxon>
    </lineage>
</organism>
<dbReference type="InterPro" id="IPR038765">
    <property type="entry name" value="Papain-like_cys_pep_sf"/>
</dbReference>
<reference evidence="2 3" key="1">
    <citation type="submission" date="2018-11" db="EMBL/GenBank/DDBJ databases">
        <title>Sequencing the genomes of 1000 actinobacteria strains.</title>
        <authorList>
            <person name="Klenk H.-P."/>
        </authorList>
    </citation>
    <scope>NUCLEOTIDE SEQUENCE [LARGE SCALE GENOMIC DNA]</scope>
    <source>
        <strain evidence="2 3">DSM 14418</strain>
    </source>
</reference>
<accession>A0A3N5A449</accession>
<evidence type="ECO:0000313" key="3">
    <source>
        <dbReference type="Proteomes" id="UP000280726"/>
    </source>
</evidence>
<dbReference type="GO" id="GO:0008233">
    <property type="term" value="F:peptidase activity"/>
    <property type="evidence" value="ECO:0007669"/>
    <property type="project" value="UniProtKB-KW"/>
</dbReference>
<proteinExistence type="predicted"/>
<evidence type="ECO:0000313" key="2">
    <source>
        <dbReference type="EMBL" id="RPF26571.1"/>
    </source>
</evidence>